<proteinExistence type="predicted"/>
<accession>A0A089LXD2</accession>
<evidence type="ECO:0008006" key="5">
    <source>
        <dbReference type="Google" id="ProtNLM"/>
    </source>
</evidence>
<dbReference type="STRING" id="169760.PSTEL_26865"/>
<keyword evidence="4" id="KW-1185">Reference proteome</keyword>
<dbReference type="AlphaFoldDB" id="A0A089LXD2"/>
<evidence type="ECO:0000256" key="1">
    <source>
        <dbReference type="SAM" id="Coils"/>
    </source>
</evidence>
<keyword evidence="1" id="KW-0175">Coiled coil</keyword>
<dbReference type="EMBL" id="CP009286">
    <property type="protein sequence ID" value="AIQ66196.1"/>
    <property type="molecule type" value="Genomic_DNA"/>
</dbReference>
<organism evidence="3 4">
    <name type="scientific">Paenibacillus stellifer</name>
    <dbReference type="NCBI Taxonomy" id="169760"/>
    <lineage>
        <taxon>Bacteria</taxon>
        <taxon>Bacillati</taxon>
        <taxon>Bacillota</taxon>
        <taxon>Bacilli</taxon>
        <taxon>Bacillales</taxon>
        <taxon>Paenibacillaceae</taxon>
        <taxon>Paenibacillus</taxon>
    </lineage>
</organism>
<feature type="coiled-coil region" evidence="1">
    <location>
        <begin position="53"/>
        <end position="87"/>
    </location>
</feature>
<reference evidence="3 4" key="1">
    <citation type="submission" date="2014-08" db="EMBL/GenBank/DDBJ databases">
        <title>Comparative genomics of the Paenibacillus odorifer group.</title>
        <authorList>
            <person name="den Bakker H.C."/>
            <person name="Tsai Y.-C."/>
            <person name="Martin N."/>
            <person name="Korlach J."/>
            <person name="Wiedmann M."/>
        </authorList>
    </citation>
    <scope>NUCLEOTIDE SEQUENCE [LARGE SCALE GENOMIC DNA]</scope>
    <source>
        <strain evidence="3 4">DSM 14472</strain>
    </source>
</reference>
<protein>
    <recommendedName>
        <fullName evidence="5">DUF4446 domain-containing protein</fullName>
    </recommendedName>
</protein>
<keyword evidence="2" id="KW-1133">Transmembrane helix</keyword>
<evidence type="ECO:0000313" key="4">
    <source>
        <dbReference type="Proteomes" id="UP000029507"/>
    </source>
</evidence>
<evidence type="ECO:0000256" key="2">
    <source>
        <dbReference type="SAM" id="Phobius"/>
    </source>
</evidence>
<dbReference type="Pfam" id="PF14584">
    <property type="entry name" value="DUF4446"/>
    <property type="match status" value="1"/>
</dbReference>
<dbReference type="RefSeq" id="WP_038699832.1">
    <property type="nucleotide sequence ID" value="NZ_CP009286.1"/>
</dbReference>
<name>A0A089LXD2_9BACL</name>
<dbReference type="HOGENOM" id="CLU_101313_1_0_9"/>
<feature type="transmembrane region" description="Helical" evidence="2">
    <location>
        <begin position="12"/>
        <end position="32"/>
    </location>
</feature>
<gene>
    <name evidence="3" type="ORF">PSTEL_26865</name>
</gene>
<evidence type="ECO:0000313" key="3">
    <source>
        <dbReference type="EMBL" id="AIQ66196.1"/>
    </source>
</evidence>
<dbReference type="Proteomes" id="UP000029507">
    <property type="component" value="Chromosome"/>
</dbReference>
<dbReference type="InterPro" id="IPR027981">
    <property type="entry name" value="DUF4446"/>
</dbReference>
<dbReference type="KEGG" id="pste:PSTEL_26865"/>
<keyword evidence="2" id="KW-0812">Transmembrane</keyword>
<keyword evidence="2" id="KW-0472">Membrane</keyword>
<dbReference type="OrthoDB" id="5244042at2"/>
<sequence length="166" mass="18784">MSEMNQFISDQLQWFVPGIVLILLVLLILVLVQGGRIRTMRRKYEAMMSGTGIDNLESLLIDLKNQNEMLEEAHGRQEDALKAVQEKLKGMKGQVALKRYNAFGERGNDLSFSLAILDDRRNGIVITNLHSRENSYIYAKPLEQGESSHALSPEEKEVIALALQRT</sequence>